<proteinExistence type="predicted"/>
<accession>A0A9P6ITX5</accession>
<reference evidence="2" key="1">
    <citation type="journal article" date="2020" name="Fungal Divers.">
        <title>Resolving the Mortierellaceae phylogeny through synthesis of multi-gene phylogenetics and phylogenomics.</title>
        <authorList>
            <person name="Vandepol N."/>
            <person name="Liber J."/>
            <person name="Desiro A."/>
            <person name="Na H."/>
            <person name="Kennedy M."/>
            <person name="Barry K."/>
            <person name="Grigoriev I.V."/>
            <person name="Miller A.N."/>
            <person name="O'Donnell K."/>
            <person name="Stajich J.E."/>
            <person name="Bonito G."/>
        </authorList>
    </citation>
    <scope>NUCLEOTIDE SEQUENCE</scope>
    <source>
        <strain evidence="2">MES-2147</strain>
    </source>
</reference>
<organism evidence="2 3">
    <name type="scientific">Modicella reniformis</name>
    <dbReference type="NCBI Taxonomy" id="1440133"/>
    <lineage>
        <taxon>Eukaryota</taxon>
        <taxon>Fungi</taxon>
        <taxon>Fungi incertae sedis</taxon>
        <taxon>Mucoromycota</taxon>
        <taxon>Mortierellomycotina</taxon>
        <taxon>Mortierellomycetes</taxon>
        <taxon>Mortierellales</taxon>
        <taxon>Mortierellaceae</taxon>
        <taxon>Modicella</taxon>
    </lineage>
</organism>
<feature type="region of interest" description="Disordered" evidence="1">
    <location>
        <begin position="619"/>
        <end position="650"/>
    </location>
</feature>
<keyword evidence="3" id="KW-1185">Reference proteome</keyword>
<name>A0A9P6ITX5_9FUNG</name>
<sequence>MGKNGERRPNVPLNFEFTHPVWSKQLNAYLRSDADGIIRLGDLQEITEVSCKTNSVSWELSSHDQHLYPDVIHGTVDEPVQLPFTRTDDLFIRSVALFSCSPGTEGRYYIDDHTNKIRISNGILSVPGLDTGFYDLHIGGDTIVKIIIANTNPSQPKIKGLEDFVLGSNLILETLDSIRHPLYLSPIPQHDDNLISSIGIRVHNWTPATRVCVVATKFLPHKSLFENMSVTTMERPWSMNRAERTPTTYRTGRVLGEEYQYILNRKAQSKRWVGNLLTKPSVLLTPWSIGETTMSKEVMADQNLANVQSRSSALGAAPAQALGRGVSALGRGGAMRHRRILPPGQPPLLSFLANPSVVLANLIPDQQTGEIQIPFAELKEGNFVQIFITDGAQAIHSSFAIKQLAKADYQKRDLRFKSSLDHTKHYIGERTGISLDFKLGANDATTTTELQSVTLPSNTISSSSVKVINSVSQVYDLMMTLLEAEHDKQTLRKFGFIVDWHRFPTATKNEKYSKWNCHELNLVLYKKDRPYFDSVVAPFIKNKLIKSFIDDYLIGASLEKYTEFKEFKLLTCLEKCLLAHRIPRWKPCVSQWIRSRVRNTKAASDIKLFRTVMSSATIDEVRPSSPNPENKADEDLVDYDEADDDFEMVE</sequence>
<gene>
    <name evidence="2" type="ORF">BGZ65_008540</name>
</gene>
<dbReference type="Proteomes" id="UP000749646">
    <property type="component" value="Unassembled WGS sequence"/>
</dbReference>
<evidence type="ECO:0000313" key="2">
    <source>
        <dbReference type="EMBL" id="KAF9947791.1"/>
    </source>
</evidence>
<comment type="caution">
    <text evidence="2">The sequence shown here is derived from an EMBL/GenBank/DDBJ whole genome shotgun (WGS) entry which is preliminary data.</text>
</comment>
<feature type="compositionally biased region" description="Acidic residues" evidence="1">
    <location>
        <begin position="635"/>
        <end position="650"/>
    </location>
</feature>
<feature type="non-terminal residue" evidence="2">
    <location>
        <position position="1"/>
    </location>
</feature>
<evidence type="ECO:0000313" key="3">
    <source>
        <dbReference type="Proteomes" id="UP000749646"/>
    </source>
</evidence>
<dbReference type="OrthoDB" id="17798at2759"/>
<protein>
    <submittedName>
        <fullName evidence="2">Uncharacterized protein</fullName>
    </submittedName>
</protein>
<evidence type="ECO:0000256" key="1">
    <source>
        <dbReference type="SAM" id="MobiDB-lite"/>
    </source>
</evidence>
<dbReference type="AlphaFoldDB" id="A0A9P6ITX5"/>
<dbReference type="EMBL" id="JAAAHW010007512">
    <property type="protein sequence ID" value="KAF9947791.1"/>
    <property type="molecule type" value="Genomic_DNA"/>
</dbReference>